<dbReference type="Proteomes" id="UP000250043">
    <property type="component" value="Unassembled WGS sequence"/>
</dbReference>
<name>A0A8E2AR96_9APHY</name>
<dbReference type="AlphaFoldDB" id="A0A8E2AR96"/>
<sequence length="60" mass="6140">MCAICGHWTLSGVACPSRKISTMSAAPPSSLIHELIVPNGGALLLAAVISNMCVELLSFG</sequence>
<evidence type="ECO:0000313" key="1">
    <source>
        <dbReference type="EMBL" id="OCH88913.1"/>
    </source>
</evidence>
<dbReference type="EMBL" id="KV722440">
    <property type="protein sequence ID" value="OCH88913.1"/>
    <property type="molecule type" value="Genomic_DNA"/>
</dbReference>
<reference evidence="1 2" key="1">
    <citation type="submission" date="2016-07" db="EMBL/GenBank/DDBJ databases">
        <title>Draft genome of the white-rot fungus Obba rivulosa 3A-2.</title>
        <authorList>
            <consortium name="DOE Joint Genome Institute"/>
            <person name="Miettinen O."/>
            <person name="Riley R."/>
            <person name="Acob R."/>
            <person name="Barry K."/>
            <person name="Cullen D."/>
            <person name="De Vries R."/>
            <person name="Hainaut M."/>
            <person name="Hatakka A."/>
            <person name="Henrissat B."/>
            <person name="Hilden K."/>
            <person name="Kuo R."/>
            <person name="Labutti K."/>
            <person name="Lipzen A."/>
            <person name="Makela M.R."/>
            <person name="Sandor L."/>
            <person name="Spatafora J.W."/>
            <person name="Grigoriev I.V."/>
            <person name="Hibbett D.S."/>
        </authorList>
    </citation>
    <scope>NUCLEOTIDE SEQUENCE [LARGE SCALE GENOMIC DNA]</scope>
    <source>
        <strain evidence="1 2">3A-2</strain>
    </source>
</reference>
<accession>A0A8E2AR96</accession>
<organism evidence="1 2">
    <name type="scientific">Obba rivulosa</name>
    <dbReference type="NCBI Taxonomy" id="1052685"/>
    <lineage>
        <taxon>Eukaryota</taxon>
        <taxon>Fungi</taxon>
        <taxon>Dikarya</taxon>
        <taxon>Basidiomycota</taxon>
        <taxon>Agaricomycotina</taxon>
        <taxon>Agaricomycetes</taxon>
        <taxon>Polyporales</taxon>
        <taxon>Gelatoporiaceae</taxon>
        <taxon>Obba</taxon>
    </lineage>
</organism>
<keyword evidence="2" id="KW-1185">Reference proteome</keyword>
<evidence type="ECO:0000313" key="2">
    <source>
        <dbReference type="Proteomes" id="UP000250043"/>
    </source>
</evidence>
<proteinExistence type="predicted"/>
<protein>
    <submittedName>
        <fullName evidence="1">Uncharacterized protein</fullName>
    </submittedName>
</protein>
<gene>
    <name evidence="1" type="ORF">OBBRIDRAFT_794802</name>
</gene>